<dbReference type="EMBL" id="VIIS01001906">
    <property type="protein sequence ID" value="KAF0291102.1"/>
    <property type="molecule type" value="Genomic_DNA"/>
</dbReference>
<evidence type="ECO:0000256" key="18">
    <source>
        <dbReference type="ARBA" id="ARBA00076526"/>
    </source>
</evidence>
<keyword evidence="12" id="KW-0472">Membrane</keyword>
<dbReference type="GO" id="GO:0003835">
    <property type="term" value="F:beta-galactoside alpha-2,6-sialyltransferase activity"/>
    <property type="evidence" value="ECO:0007669"/>
    <property type="project" value="UniProtKB-EC"/>
</dbReference>
<dbReference type="CDD" id="cd23968">
    <property type="entry name" value="GT29_ST6GAL1_2"/>
    <property type="match status" value="1"/>
</dbReference>
<evidence type="ECO:0000256" key="1">
    <source>
        <dbReference type="ARBA" id="ARBA00004447"/>
    </source>
</evidence>
<dbReference type="GO" id="GO:0032580">
    <property type="term" value="C:Golgi cisterna membrane"/>
    <property type="evidence" value="ECO:0007669"/>
    <property type="project" value="UniProtKB-SubCell"/>
</dbReference>
<keyword evidence="6 21" id="KW-0328">Glycosyltransferase</keyword>
<keyword evidence="13" id="KW-1015">Disulfide bond</keyword>
<evidence type="ECO:0000256" key="15">
    <source>
        <dbReference type="ARBA" id="ARBA00034249"/>
    </source>
</evidence>
<evidence type="ECO:0000256" key="6">
    <source>
        <dbReference type="ARBA" id="ARBA00022676"/>
    </source>
</evidence>
<evidence type="ECO:0000256" key="16">
    <source>
        <dbReference type="ARBA" id="ARBA00034329"/>
    </source>
</evidence>
<dbReference type="InterPro" id="IPR001675">
    <property type="entry name" value="Glyco_trans_29"/>
</dbReference>
<evidence type="ECO:0000256" key="12">
    <source>
        <dbReference type="ARBA" id="ARBA00023136"/>
    </source>
</evidence>
<keyword evidence="14" id="KW-0325">Glycoprotein</keyword>
<evidence type="ECO:0000256" key="13">
    <source>
        <dbReference type="ARBA" id="ARBA00023157"/>
    </source>
</evidence>
<comment type="similarity">
    <text evidence="4">Belongs to the glycosyltransferase 29 family.</text>
</comment>
<sequence>MQRAANKYGVKFSGRRDQAAGSRSAEELLCALRRASVRTLTTADEPFATIGLGKYFPSAAPFGARTFNSCAVVASAGSLLNSALGAEIDSHDAVVRFNNAPTQNYELDVGSKTTLRLLNSRVLSEPQFDFLGSAMYRDISLVAWDPSRYDGDLKQWYNSPDFPVFTAYFERRLMLPDEDFHLLDPSSLWSVWNFLQTHTYTSVLPNPPSSGFMGIALMLERCDWVDVYEFVPSLRMTKRCHYYDTEENEFCTLGAWHPLATEKLLALRMNHASDREVFERGVLRLKGYSQLECG</sequence>
<comment type="catalytic activity">
    <reaction evidence="15">
        <text>a beta-D-galactoside + CMP-N-acetyl-beta-neuraminate = an N-acetyl-alpha-neuraminyl-(2-&gt;6)-beta-D-galactosyl derivative + CMP + H(+)</text>
        <dbReference type="Rhea" id="RHEA:52104"/>
        <dbReference type="ChEBI" id="CHEBI:15378"/>
        <dbReference type="ChEBI" id="CHEBI:28034"/>
        <dbReference type="ChEBI" id="CHEBI:57812"/>
        <dbReference type="ChEBI" id="CHEBI:60377"/>
        <dbReference type="ChEBI" id="CHEBI:136398"/>
        <dbReference type="EC" id="2.4.3.1"/>
    </reaction>
</comment>
<keyword evidence="10" id="KW-1133">Transmembrane helix</keyword>
<evidence type="ECO:0000256" key="2">
    <source>
        <dbReference type="ARBA" id="ARBA00004613"/>
    </source>
</evidence>
<dbReference type="Proteomes" id="UP000440578">
    <property type="component" value="Unassembled WGS sequence"/>
</dbReference>
<keyword evidence="22" id="KW-1185">Reference proteome</keyword>
<dbReference type="OrthoDB" id="10264956at2759"/>
<evidence type="ECO:0000256" key="8">
    <source>
        <dbReference type="ARBA" id="ARBA00022692"/>
    </source>
</evidence>
<organism evidence="21 22">
    <name type="scientific">Amphibalanus amphitrite</name>
    <name type="common">Striped barnacle</name>
    <name type="synonym">Balanus amphitrite</name>
    <dbReference type="NCBI Taxonomy" id="1232801"/>
    <lineage>
        <taxon>Eukaryota</taxon>
        <taxon>Metazoa</taxon>
        <taxon>Ecdysozoa</taxon>
        <taxon>Arthropoda</taxon>
        <taxon>Crustacea</taxon>
        <taxon>Multicrustacea</taxon>
        <taxon>Cirripedia</taxon>
        <taxon>Thoracica</taxon>
        <taxon>Thoracicalcarea</taxon>
        <taxon>Balanomorpha</taxon>
        <taxon>Balanoidea</taxon>
        <taxon>Balanidae</taxon>
        <taxon>Amphibalaninae</taxon>
        <taxon>Amphibalanus</taxon>
    </lineage>
</organism>
<evidence type="ECO:0000313" key="21">
    <source>
        <dbReference type="EMBL" id="KAF0291103.1"/>
    </source>
</evidence>
<dbReference type="Pfam" id="PF00777">
    <property type="entry name" value="Glyco_transf_29"/>
    <property type="match status" value="1"/>
</dbReference>
<dbReference type="EC" id="2.4.3.1" evidence="16"/>
<name>A0A6A4VBP3_AMPAM</name>
<evidence type="ECO:0000256" key="9">
    <source>
        <dbReference type="ARBA" id="ARBA00022968"/>
    </source>
</evidence>
<evidence type="ECO:0000256" key="11">
    <source>
        <dbReference type="ARBA" id="ARBA00023034"/>
    </source>
</evidence>
<evidence type="ECO:0000256" key="4">
    <source>
        <dbReference type="ARBA" id="ARBA00006003"/>
    </source>
</evidence>
<evidence type="ECO:0000256" key="3">
    <source>
        <dbReference type="ARBA" id="ARBA00004922"/>
    </source>
</evidence>
<dbReference type="PANTHER" id="PTHR46059:SF1">
    <property type="entry name" value="BETA-GALACTOSIDE ALPHA-2,6-SIALYLTRANSFERASE"/>
    <property type="match status" value="1"/>
</dbReference>
<dbReference type="EMBL" id="VIIS01001906">
    <property type="protein sequence ID" value="KAF0291103.1"/>
    <property type="molecule type" value="Genomic_DNA"/>
</dbReference>
<dbReference type="AlphaFoldDB" id="A0A6A4VBP3"/>
<protein>
    <recommendedName>
        <fullName evidence="17">Beta-galactoside alpha-2,6-sialyltransferase 1</fullName>
        <ecNumber evidence="16">2.4.3.1</ecNumber>
    </recommendedName>
    <alternativeName>
        <fullName evidence="20">CMP-N-acetylneuraminate-beta-galactosamide-alpha-2,6-sialyltransferase 1</fullName>
    </alternativeName>
    <alternativeName>
        <fullName evidence="19">ST6Gal I</fullName>
    </alternativeName>
    <alternativeName>
        <fullName evidence="18">Sialyltransferase 1</fullName>
    </alternativeName>
</protein>
<keyword evidence="8" id="KW-0812">Transmembrane</keyword>
<dbReference type="GO" id="GO:0097503">
    <property type="term" value="P:sialylation"/>
    <property type="evidence" value="ECO:0007669"/>
    <property type="project" value="TreeGrafter"/>
</dbReference>
<evidence type="ECO:0000256" key="19">
    <source>
        <dbReference type="ARBA" id="ARBA00076676"/>
    </source>
</evidence>
<evidence type="ECO:0000256" key="10">
    <source>
        <dbReference type="ARBA" id="ARBA00022989"/>
    </source>
</evidence>
<comment type="subcellular location">
    <subcellularLocation>
        <location evidence="1">Golgi apparatus</location>
        <location evidence="1">Golgi stack membrane</location>
        <topology evidence="1">Single-pass type II membrane protein</topology>
    </subcellularLocation>
    <subcellularLocation>
        <location evidence="2">Secreted</location>
    </subcellularLocation>
</comment>
<dbReference type="PANTHER" id="PTHR46059">
    <property type="entry name" value="BETA-GALACTOSIDE ALPHA-2,6-SIALYLTRANSFERASE"/>
    <property type="match status" value="1"/>
</dbReference>
<evidence type="ECO:0000313" key="22">
    <source>
        <dbReference type="Proteomes" id="UP000440578"/>
    </source>
</evidence>
<evidence type="ECO:0000256" key="20">
    <source>
        <dbReference type="ARBA" id="ARBA00080062"/>
    </source>
</evidence>
<dbReference type="Gene3D" id="3.90.1480.20">
    <property type="entry name" value="Glycosyl transferase family 29"/>
    <property type="match status" value="1"/>
</dbReference>
<comment type="caution">
    <text evidence="21">The sequence shown here is derived from an EMBL/GenBank/DDBJ whole genome shotgun (WGS) entry which is preliminary data.</text>
</comment>
<evidence type="ECO:0000256" key="7">
    <source>
        <dbReference type="ARBA" id="ARBA00022679"/>
    </source>
</evidence>
<gene>
    <name evidence="21" type="primary">st6gal2_1</name>
    <name evidence="21" type="ORF">FJT64_010726</name>
</gene>
<accession>A0A6A4VBP3</accession>
<evidence type="ECO:0000256" key="17">
    <source>
        <dbReference type="ARBA" id="ARBA00069321"/>
    </source>
</evidence>
<reference evidence="21 22" key="1">
    <citation type="submission" date="2019-07" db="EMBL/GenBank/DDBJ databases">
        <title>Draft genome assembly of a fouling barnacle, Amphibalanus amphitrite (Darwin, 1854): The first reference genome for Thecostraca.</title>
        <authorList>
            <person name="Kim W."/>
        </authorList>
    </citation>
    <scope>NUCLEOTIDE SEQUENCE [LARGE SCALE GENOMIC DNA]</scope>
    <source>
        <strain evidence="21">SNU_AA5</strain>
        <tissue evidence="21">Soma without cirri and trophi</tissue>
    </source>
</reference>
<keyword evidence="9" id="KW-0735">Signal-anchor</keyword>
<proteinExistence type="inferred from homology"/>
<evidence type="ECO:0000256" key="14">
    <source>
        <dbReference type="ARBA" id="ARBA00023180"/>
    </source>
</evidence>
<dbReference type="InterPro" id="IPR038578">
    <property type="entry name" value="GT29-like_sf"/>
</dbReference>
<comment type="pathway">
    <text evidence="3">Protein modification; protein glycosylation.</text>
</comment>
<dbReference type="FunFam" id="3.90.1480.20:FF:000012">
    <property type="entry name" value="ST6 beta-galactoside alpha-2,6-sialyltransferase 1"/>
    <property type="match status" value="1"/>
</dbReference>
<keyword evidence="7 21" id="KW-0808">Transferase</keyword>
<evidence type="ECO:0000256" key="5">
    <source>
        <dbReference type="ARBA" id="ARBA00022525"/>
    </source>
</evidence>
<keyword evidence="5" id="KW-0964">Secreted</keyword>
<dbReference type="GO" id="GO:0005576">
    <property type="term" value="C:extracellular region"/>
    <property type="evidence" value="ECO:0007669"/>
    <property type="project" value="UniProtKB-SubCell"/>
</dbReference>
<keyword evidence="11" id="KW-0333">Golgi apparatus</keyword>